<feature type="transmembrane region" description="Helical" evidence="8">
    <location>
        <begin position="44"/>
        <end position="62"/>
    </location>
</feature>
<name>A0A1R0H954_9FUNG</name>
<feature type="transmembrane region" description="Helical" evidence="8">
    <location>
        <begin position="82"/>
        <end position="103"/>
    </location>
</feature>
<keyword evidence="7" id="KW-0539">Nucleus</keyword>
<dbReference type="OrthoDB" id="2985014at2759"/>
<keyword evidence="4 8" id="KW-0812">Transmembrane</keyword>
<feature type="transmembrane region" description="Helical" evidence="8">
    <location>
        <begin position="135"/>
        <end position="159"/>
    </location>
</feature>
<evidence type="ECO:0000256" key="4">
    <source>
        <dbReference type="ARBA" id="ARBA00022692"/>
    </source>
</evidence>
<keyword evidence="5 8" id="KW-1133">Transmembrane helix</keyword>
<organism evidence="9 10">
    <name type="scientific">Smittium mucronatum</name>
    <dbReference type="NCBI Taxonomy" id="133383"/>
    <lineage>
        <taxon>Eukaryota</taxon>
        <taxon>Fungi</taxon>
        <taxon>Fungi incertae sedis</taxon>
        <taxon>Zoopagomycota</taxon>
        <taxon>Kickxellomycotina</taxon>
        <taxon>Harpellomycetes</taxon>
        <taxon>Harpellales</taxon>
        <taxon>Legeriomycetaceae</taxon>
        <taxon>Smittium</taxon>
    </lineage>
</organism>
<keyword evidence="10" id="KW-1185">Reference proteome</keyword>
<dbReference type="Gene3D" id="1.20.1250.20">
    <property type="entry name" value="MFS general substrate transporter like domains"/>
    <property type="match status" value="1"/>
</dbReference>
<dbReference type="Pfam" id="PF07690">
    <property type="entry name" value="MFS_1"/>
    <property type="match status" value="1"/>
</dbReference>
<evidence type="ECO:0000256" key="5">
    <source>
        <dbReference type="ARBA" id="ARBA00022989"/>
    </source>
</evidence>
<dbReference type="GO" id="GO:0016020">
    <property type="term" value="C:membrane"/>
    <property type="evidence" value="ECO:0007669"/>
    <property type="project" value="UniProtKB-SubCell"/>
</dbReference>
<dbReference type="GO" id="GO:0005634">
    <property type="term" value="C:nucleus"/>
    <property type="evidence" value="ECO:0007669"/>
    <property type="project" value="UniProtKB-SubCell"/>
</dbReference>
<dbReference type="PANTHER" id="PTHR43791:SF36">
    <property type="entry name" value="TRANSPORTER, PUTATIVE (AFU_ORTHOLOGUE AFUA_6G08340)-RELATED"/>
    <property type="match status" value="1"/>
</dbReference>
<evidence type="ECO:0000313" key="10">
    <source>
        <dbReference type="Proteomes" id="UP000187455"/>
    </source>
</evidence>
<dbReference type="AlphaFoldDB" id="A0A1R0H954"/>
<dbReference type="Gene3D" id="1.10.10.1460">
    <property type="match status" value="1"/>
</dbReference>
<reference evidence="9 10" key="1">
    <citation type="journal article" date="2016" name="Mol. Biol. Evol.">
        <title>Genome-Wide Survey of Gut Fungi (Harpellales) Reveals the First Horizontally Transferred Ubiquitin Gene from a Mosquito Host.</title>
        <authorList>
            <person name="Wang Y."/>
            <person name="White M.M."/>
            <person name="Kvist S."/>
            <person name="Moncalvo J.M."/>
        </authorList>
    </citation>
    <scope>NUCLEOTIDE SEQUENCE [LARGE SCALE GENOMIC DNA]</scope>
    <source>
        <strain evidence="9 10">ALG-7-W6</strain>
    </source>
</reference>
<evidence type="ECO:0000256" key="8">
    <source>
        <dbReference type="SAM" id="Phobius"/>
    </source>
</evidence>
<gene>
    <name evidence="9" type="ORF">AYI68_g154</name>
</gene>
<dbReference type="InterPro" id="IPR011701">
    <property type="entry name" value="MFS"/>
</dbReference>
<feature type="transmembrane region" description="Helical" evidence="8">
    <location>
        <begin position="398"/>
        <end position="418"/>
    </location>
</feature>
<feature type="transmembrane region" description="Helical" evidence="8">
    <location>
        <begin position="304"/>
        <end position="325"/>
    </location>
</feature>
<feature type="transmembrane region" description="Helical" evidence="8">
    <location>
        <begin position="279"/>
        <end position="298"/>
    </location>
</feature>
<feature type="transmembrane region" description="Helical" evidence="8">
    <location>
        <begin position="171"/>
        <end position="191"/>
    </location>
</feature>
<dbReference type="SUPFAM" id="SSF103473">
    <property type="entry name" value="MFS general substrate transporter"/>
    <property type="match status" value="1"/>
</dbReference>
<accession>A0A1R0H954</accession>
<evidence type="ECO:0000256" key="7">
    <source>
        <dbReference type="ARBA" id="ARBA00023242"/>
    </source>
</evidence>
<feature type="transmembrane region" description="Helical" evidence="8">
    <location>
        <begin position="242"/>
        <end position="267"/>
    </location>
</feature>
<keyword evidence="6 8" id="KW-0472">Membrane</keyword>
<protein>
    <submittedName>
        <fullName evidence="9">Putative tartrate transporter</fullName>
    </submittedName>
</protein>
<comment type="caution">
    <text evidence="9">The sequence shown here is derived from an EMBL/GenBank/DDBJ whole genome shotgun (WGS) entry which is preliminary data.</text>
</comment>
<feature type="transmembrane region" description="Helical" evidence="8">
    <location>
        <begin position="332"/>
        <end position="352"/>
    </location>
</feature>
<dbReference type="STRING" id="133383.A0A1R0H954"/>
<feature type="transmembrane region" description="Helical" evidence="8">
    <location>
        <begin position="110"/>
        <end position="129"/>
    </location>
</feature>
<feature type="transmembrane region" description="Helical" evidence="8">
    <location>
        <begin position="364"/>
        <end position="386"/>
    </location>
</feature>
<dbReference type="InterPro" id="IPR036259">
    <property type="entry name" value="MFS_trans_sf"/>
</dbReference>
<dbReference type="GO" id="GO:0022857">
    <property type="term" value="F:transmembrane transporter activity"/>
    <property type="evidence" value="ECO:0007669"/>
    <property type="project" value="InterPro"/>
</dbReference>
<dbReference type="GO" id="GO:0006260">
    <property type="term" value="P:DNA replication"/>
    <property type="evidence" value="ECO:0007669"/>
    <property type="project" value="InterPro"/>
</dbReference>
<evidence type="ECO:0000256" key="2">
    <source>
        <dbReference type="ARBA" id="ARBA00004141"/>
    </source>
</evidence>
<proteinExistence type="predicted"/>
<dbReference type="Pfam" id="PF11719">
    <property type="entry name" value="Drc1-Sld2"/>
    <property type="match status" value="1"/>
</dbReference>
<keyword evidence="3" id="KW-0813">Transport</keyword>
<dbReference type="PANTHER" id="PTHR43791">
    <property type="entry name" value="PERMEASE-RELATED"/>
    <property type="match status" value="1"/>
</dbReference>
<dbReference type="InterPro" id="IPR021110">
    <property type="entry name" value="DNA_rep_checkpnt_protein"/>
</dbReference>
<sequence length="517" mass="57311">MASSSPASDTLAFKSKLDLHNQNELSQKDAKIIKSYLKKCDRRVLPILILIYIFSLIDRATIGAALANGLRDGLDLSETEEYLSTAIFSIFYILCEIPSNVLLKKMKPHIWFSAIGILWSVVCMMQAFVKTGSQFVVLRALLGIFESGFSPGVIAYLSYWYTRSELGSRMILFYMSMSVSGIIGSPLNAFLASRKDYPEDAKFLTAEERDLAIYRLENEHGIASKTSVSYRQILSIMSDWKVWTFSIILLGAGVGPTVGSIFGPSIVASFGFSGVNATYLSGLPAISGLVGLLVGVYFMNKVEYWILVSIFSSINIIGYSIFAFSSKKAVRLVSSFISGFGGLPILPITIAWCMGNQGGLYKGMITSAIIISVSATSGIFVPKLFLSIYYPKFTMGHSVAIAIMSLPLILSILMGLYFRLENARRDKISADVSHLSEKAQRDLYDNHPKFSCKKFLFIMSTSKDPELLKQYETLRTEIKKWETQFKSDHGRLAGKEDLSSLPEIGTLAFFFPPPYSP</sequence>
<comment type="subcellular location">
    <subcellularLocation>
        <location evidence="2">Membrane</location>
        <topology evidence="2">Multi-pass membrane protein</topology>
    </subcellularLocation>
    <subcellularLocation>
        <location evidence="1">Nucleus</location>
    </subcellularLocation>
</comment>
<evidence type="ECO:0000256" key="6">
    <source>
        <dbReference type="ARBA" id="ARBA00023136"/>
    </source>
</evidence>
<dbReference type="EMBL" id="LSSL01000046">
    <property type="protein sequence ID" value="OLY85651.1"/>
    <property type="molecule type" value="Genomic_DNA"/>
</dbReference>
<evidence type="ECO:0000256" key="3">
    <source>
        <dbReference type="ARBA" id="ARBA00022448"/>
    </source>
</evidence>
<evidence type="ECO:0000313" key="9">
    <source>
        <dbReference type="EMBL" id="OLY85651.1"/>
    </source>
</evidence>
<evidence type="ECO:0000256" key="1">
    <source>
        <dbReference type="ARBA" id="ARBA00004123"/>
    </source>
</evidence>
<dbReference type="Proteomes" id="UP000187455">
    <property type="component" value="Unassembled WGS sequence"/>
</dbReference>